<dbReference type="SMART" id="SM00533">
    <property type="entry name" value="MUTSd"/>
    <property type="match status" value="1"/>
</dbReference>
<dbReference type="SUPFAM" id="SSF52540">
    <property type="entry name" value="P-loop containing nucleoside triphosphate hydrolases"/>
    <property type="match status" value="1"/>
</dbReference>
<reference evidence="13" key="1">
    <citation type="journal article" date="2018" name="Biosci. Biotechnol. Biochem.">
        <title>Polysaccharide hydrolase of the hadal zone amphipods Hirondellea gigas.</title>
        <authorList>
            <person name="Kobayashi H."/>
            <person name="Nagahama T."/>
            <person name="Arai W."/>
            <person name="Sasagawa Y."/>
            <person name="Umeda M."/>
            <person name="Hayashi T."/>
            <person name="Nikaido I."/>
            <person name="Watanabe H."/>
            <person name="Oguri K."/>
            <person name="Kitazato H."/>
            <person name="Fujioka K."/>
            <person name="Kido Y."/>
            <person name="Takami H."/>
        </authorList>
    </citation>
    <scope>NUCLEOTIDE SEQUENCE</scope>
    <source>
        <tissue evidence="13">Whole body</tissue>
    </source>
</reference>
<dbReference type="EMBL" id="IACF01004577">
    <property type="protein sequence ID" value="LAB70166.1"/>
    <property type="molecule type" value="mRNA"/>
</dbReference>
<dbReference type="GO" id="GO:0032301">
    <property type="term" value="C:MutSalpha complex"/>
    <property type="evidence" value="ECO:0007669"/>
    <property type="project" value="TreeGrafter"/>
</dbReference>
<dbReference type="AlphaFoldDB" id="A0A2P2I8C1"/>
<evidence type="ECO:0000256" key="10">
    <source>
        <dbReference type="ARBA" id="ARBA00073545"/>
    </source>
</evidence>
<keyword evidence="5 11" id="KW-0227">DNA damage</keyword>
<comment type="similarity">
    <text evidence="2 11">Belongs to the DNA mismatch repair MutS family.</text>
</comment>
<evidence type="ECO:0000256" key="6">
    <source>
        <dbReference type="ARBA" id="ARBA00022840"/>
    </source>
</evidence>
<dbReference type="GO" id="GO:0005524">
    <property type="term" value="F:ATP binding"/>
    <property type="evidence" value="ECO:0007669"/>
    <property type="project" value="UniProtKB-KW"/>
</dbReference>
<comment type="function">
    <text evidence="11">Component of the post-replicative DNA mismatch repair system (MMR).</text>
</comment>
<name>A0A2P2I8C1_9CRUS</name>
<dbReference type="Pfam" id="PF05188">
    <property type="entry name" value="MutS_II"/>
    <property type="match status" value="1"/>
</dbReference>
<dbReference type="InterPro" id="IPR007696">
    <property type="entry name" value="DNA_mismatch_repair_MutS_core"/>
</dbReference>
<dbReference type="PIRSF" id="PIRSF005813">
    <property type="entry name" value="MSH2"/>
    <property type="match status" value="1"/>
</dbReference>
<dbReference type="Pfam" id="PF01624">
    <property type="entry name" value="MutS_I"/>
    <property type="match status" value="1"/>
</dbReference>
<dbReference type="Pfam" id="PF05192">
    <property type="entry name" value="MutS_III"/>
    <property type="match status" value="1"/>
</dbReference>
<dbReference type="SUPFAM" id="SSF53150">
    <property type="entry name" value="DNA repair protein MutS, domain II"/>
    <property type="match status" value="1"/>
</dbReference>
<keyword evidence="4 11" id="KW-0547">Nucleotide-binding</keyword>
<evidence type="ECO:0000256" key="2">
    <source>
        <dbReference type="ARBA" id="ARBA00006271"/>
    </source>
</evidence>
<sequence>MSNVLPKDQINEGSQEHTGVIAFFRSLPNVGGACAHIFDRGEYYSVHGDTARLAAATVFHTNAVIKKRGYGAHEMDTVFLSRNNFESFVRELLLVKQYRLSIYRQQTQGKNDWYEEFKASPGNLTQLEDVLFGGVSEQSSSAGIMAVKVTADAAQKVVGVGFVDVASHVIRVCQFLDTDTFTNLEALIVQLGPKECLLPNGEAKTKLAKTLERSGMLITERKRSEFNSSDSVQDLGRLVKGWSSSSTVTSRPEMERTQALAAISAIVKYLELTSDDGNFNQFKCSLYELDQFMRLDTAAIKALHVDSSTGLGASQQQHNGTILSVLDKCRTGPGHRMMARWLRQPLLDIKKIEERHDLVSAFVSSVELRNSVGDQHLRRIPDLPRITRRLARRQATLIDCHKLYQCAEGLPDLCEAIGRYNGSHASILSAIFLTPLQESVGDLSKFVEMVETTVDLEQVRQGQYIIKADFDEELTALKDAMDLSKDSLQSHLRAAANDLGLDAGKTIKLEHNNQHGHFFRVTLKDEKSVRNNRAYQMLDTNKSGVKFRNTRLADADAHYAEHLRKYEQQQASVVTEILNIASGYVEVIQSLSSTLTTLDCIVALASAAVTAPVPYVRPTMLVPGDQSTLELVQCRHPCLELQDSVSYIPNDTVMGADGGKFHIITGPNMGGKSTYLRGVATAVLMAQIGSFVPCTSARIPVMDAILARVGAGDCQQRGVSTFLAEMIETATIIKSATRNSLIIVDELGRGTSTYDGFGIAWAISEHISRDLASYCLFATHFHELTALADVQPSVRNFHVAATTAEDTLTLLYQVLPGPCDRSFGIHCAKIAHFPDKVVEYAKRKAEELEDDFAADDTDDSAETVNNRRRCKKEGEEVIVSALQSAAALSVDELSDEKLEDALSHIRVTAISSQNSYIEHLLAVAAAAAAAS</sequence>
<dbReference type="FunFam" id="3.40.50.300:FF:005021">
    <property type="entry name" value="Predicted protein"/>
    <property type="match status" value="1"/>
</dbReference>
<dbReference type="Pfam" id="PF00488">
    <property type="entry name" value="MutS_V"/>
    <property type="match status" value="1"/>
</dbReference>
<dbReference type="GO" id="GO:0140664">
    <property type="term" value="F:ATP-dependent DNA damage sensor activity"/>
    <property type="evidence" value="ECO:0007669"/>
    <property type="project" value="InterPro"/>
</dbReference>
<evidence type="ECO:0000256" key="5">
    <source>
        <dbReference type="ARBA" id="ARBA00022763"/>
    </source>
</evidence>
<keyword evidence="9" id="KW-0539">Nucleus</keyword>
<keyword evidence="6" id="KW-0067">ATP-binding</keyword>
<evidence type="ECO:0000256" key="8">
    <source>
        <dbReference type="ARBA" id="ARBA00023204"/>
    </source>
</evidence>
<dbReference type="InterPro" id="IPR045076">
    <property type="entry name" value="MutS"/>
</dbReference>
<dbReference type="FunFam" id="3.30.420.110:FF:000002">
    <property type="entry name" value="DNA mismatch repair protein"/>
    <property type="match status" value="1"/>
</dbReference>
<dbReference type="PROSITE" id="PS00486">
    <property type="entry name" value="DNA_MISMATCH_REPAIR_2"/>
    <property type="match status" value="1"/>
</dbReference>
<dbReference type="InterPro" id="IPR007860">
    <property type="entry name" value="DNA_mmatch_repair_MutS_con_dom"/>
</dbReference>
<comment type="subcellular location">
    <subcellularLocation>
        <location evidence="1">Nucleus</location>
    </subcellularLocation>
</comment>
<protein>
    <recommendedName>
        <fullName evidence="10">DNA mismatch repair protein MSH2</fullName>
    </recommendedName>
    <alternativeName>
        <fullName evidence="3">DNA mismatch repair protein Msh2</fullName>
    </alternativeName>
</protein>
<dbReference type="SMART" id="SM00534">
    <property type="entry name" value="MUTSac"/>
    <property type="match status" value="1"/>
</dbReference>
<evidence type="ECO:0000256" key="11">
    <source>
        <dbReference type="RuleBase" id="RU003756"/>
    </source>
</evidence>
<dbReference type="FunFam" id="1.10.1420.10:FF:000003">
    <property type="entry name" value="DNA mismatch repair protein"/>
    <property type="match status" value="1"/>
</dbReference>
<dbReference type="PANTHER" id="PTHR11361:SF35">
    <property type="entry name" value="DNA MISMATCH REPAIR PROTEIN MSH2"/>
    <property type="match status" value="1"/>
</dbReference>
<keyword evidence="7 11" id="KW-0238">DNA-binding</keyword>
<dbReference type="InterPro" id="IPR027417">
    <property type="entry name" value="P-loop_NTPase"/>
</dbReference>
<dbReference type="InterPro" id="IPR007695">
    <property type="entry name" value="DNA_mismatch_repair_MutS-lik_N"/>
</dbReference>
<keyword evidence="8 11" id="KW-0234">DNA repair</keyword>
<dbReference type="GO" id="GO:0006312">
    <property type="term" value="P:mitotic recombination"/>
    <property type="evidence" value="ECO:0007669"/>
    <property type="project" value="TreeGrafter"/>
</dbReference>
<dbReference type="InterPro" id="IPR007861">
    <property type="entry name" value="DNA_mismatch_repair_MutS_clamp"/>
</dbReference>
<dbReference type="InterPro" id="IPR011184">
    <property type="entry name" value="DNA_mismatch_repair_Msh2"/>
</dbReference>
<dbReference type="Pfam" id="PF05190">
    <property type="entry name" value="MutS_IV"/>
    <property type="match status" value="1"/>
</dbReference>
<evidence type="ECO:0000313" key="13">
    <source>
        <dbReference type="EMBL" id="LAB70166.1"/>
    </source>
</evidence>
<dbReference type="InterPro" id="IPR016151">
    <property type="entry name" value="DNA_mismatch_repair_MutS_N"/>
</dbReference>
<evidence type="ECO:0000256" key="1">
    <source>
        <dbReference type="ARBA" id="ARBA00004123"/>
    </source>
</evidence>
<dbReference type="InterPro" id="IPR036187">
    <property type="entry name" value="DNA_mismatch_repair_MutS_sf"/>
</dbReference>
<feature type="domain" description="DNA mismatch repair proteins mutS family" evidence="12">
    <location>
        <begin position="740"/>
        <end position="756"/>
    </location>
</feature>
<evidence type="ECO:0000259" key="12">
    <source>
        <dbReference type="PROSITE" id="PS00486"/>
    </source>
</evidence>
<dbReference type="GO" id="GO:0006298">
    <property type="term" value="P:mismatch repair"/>
    <property type="evidence" value="ECO:0007669"/>
    <property type="project" value="InterPro"/>
</dbReference>
<dbReference type="InterPro" id="IPR000432">
    <property type="entry name" value="DNA_mismatch_repair_MutS_C"/>
</dbReference>
<dbReference type="InterPro" id="IPR036678">
    <property type="entry name" value="MutS_con_dom_sf"/>
</dbReference>
<evidence type="ECO:0000256" key="3">
    <source>
        <dbReference type="ARBA" id="ARBA00019549"/>
    </source>
</evidence>
<dbReference type="PANTHER" id="PTHR11361">
    <property type="entry name" value="DNA MISMATCH REPAIR PROTEIN MUTS FAMILY MEMBER"/>
    <property type="match status" value="1"/>
</dbReference>
<dbReference type="Gene3D" id="3.40.1170.10">
    <property type="entry name" value="DNA repair protein MutS, domain I"/>
    <property type="match status" value="1"/>
</dbReference>
<dbReference type="GO" id="GO:0030983">
    <property type="term" value="F:mismatched DNA binding"/>
    <property type="evidence" value="ECO:0007669"/>
    <property type="project" value="InterPro"/>
</dbReference>
<dbReference type="Gene3D" id="1.10.1420.10">
    <property type="match status" value="2"/>
</dbReference>
<dbReference type="Gene3D" id="3.40.50.300">
    <property type="entry name" value="P-loop containing nucleotide triphosphate hydrolases"/>
    <property type="match status" value="1"/>
</dbReference>
<evidence type="ECO:0000256" key="9">
    <source>
        <dbReference type="ARBA" id="ARBA00023242"/>
    </source>
</evidence>
<dbReference type="Gene3D" id="3.30.420.110">
    <property type="entry name" value="MutS, connector domain"/>
    <property type="match status" value="1"/>
</dbReference>
<dbReference type="SUPFAM" id="SSF48334">
    <property type="entry name" value="DNA repair protein MutS, domain III"/>
    <property type="match status" value="1"/>
</dbReference>
<dbReference type="NCBIfam" id="NF003810">
    <property type="entry name" value="PRK05399.1"/>
    <property type="match status" value="1"/>
</dbReference>
<evidence type="ECO:0000256" key="7">
    <source>
        <dbReference type="ARBA" id="ARBA00023125"/>
    </source>
</evidence>
<proteinExistence type="evidence at transcript level"/>
<accession>A0A2P2I8C1</accession>
<evidence type="ECO:0000256" key="4">
    <source>
        <dbReference type="ARBA" id="ARBA00022741"/>
    </source>
</evidence>
<organism evidence="13">
    <name type="scientific">Hirondellea gigas</name>
    <dbReference type="NCBI Taxonomy" id="1518452"/>
    <lineage>
        <taxon>Eukaryota</taxon>
        <taxon>Metazoa</taxon>
        <taxon>Ecdysozoa</taxon>
        <taxon>Arthropoda</taxon>
        <taxon>Crustacea</taxon>
        <taxon>Multicrustacea</taxon>
        <taxon>Malacostraca</taxon>
        <taxon>Eumalacostraca</taxon>
        <taxon>Peracarida</taxon>
        <taxon>Amphipoda</taxon>
        <taxon>Amphilochidea</taxon>
        <taxon>Lysianassida</taxon>
        <taxon>Lysianassidira</taxon>
        <taxon>Lysianassoidea</taxon>
        <taxon>Lysianassidae</taxon>
        <taxon>Hirondellea</taxon>
    </lineage>
</organism>